<keyword evidence="4 10" id="KW-1043">Host membrane</keyword>
<keyword evidence="7 10" id="KW-0472">Membrane</keyword>
<dbReference type="KEGG" id="vg:37616147"/>
<evidence type="ECO:0000256" key="9">
    <source>
        <dbReference type="ARBA" id="ARBA00023311"/>
    </source>
</evidence>
<dbReference type="GO" id="GO:0044178">
    <property type="term" value="C:host cell Golgi membrane"/>
    <property type="evidence" value="ECO:0007669"/>
    <property type="project" value="UniProtKB-SubCell"/>
</dbReference>
<evidence type="ECO:0000256" key="2">
    <source>
        <dbReference type="ARBA" id="ARBA00022812"/>
    </source>
</evidence>
<sequence length="233" mass="25846">MNSTTATPTTAKITMGSSPEEWQVIVFIIIIWALGAILQGGYATRSRMIYIIKLILLWLLQPFTLVVTIWAAVNHGNSKTDAVFIISVIFAVLTFCTWLKYWYDSIRLVMKTHSAWSFSPESRLLAGIMDPMGNWRCIPIDHMAPVESPVVKHGKLKLHGQELATGVSVTSPPKGLMVVSPSDTFHYTLKKTIESTDDRDLAVLIYQGDRASNAGLHSISTSSSGNARLYKYV</sequence>
<keyword evidence="8" id="KW-0325">Glycoprotein</keyword>
<reference evidence="11 12" key="1">
    <citation type="journal article" date="2009" name="J. Virol.">
        <title>Comparative analysis of complete genome sequences of three avian coronaviruses reveals a novel group 3c coronavirus.</title>
        <authorList>
            <person name="Woo P.C."/>
            <person name="Lau S.K."/>
            <person name="Lam C.S."/>
            <person name="Lai K.K."/>
            <person name="Huang Y."/>
            <person name="Lee P."/>
            <person name="Luk G.S."/>
            <person name="Dyrting K.C."/>
            <person name="Chan K.H."/>
            <person name="Yuen K.Y."/>
        </authorList>
    </citation>
    <scope>NUCLEOTIDE SEQUENCE [LARGE SCALE GENOMIC DNA]</scope>
    <source>
        <strain evidence="11">HKU11-934</strain>
    </source>
</reference>
<organism evidence="11 12">
    <name type="scientific">Bulbul coronavirus HKU11</name>
    <dbReference type="NCBI Taxonomy" id="574549"/>
    <lineage>
        <taxon>Viruses</taxon>
        <taxon>Riboviria</taxon>
        <taxon>Orthornavirae</taxon>
        <taxon>Pisuviricota</taxon>
        <taxon>Pisoniviricetes</taxon>
        <taxon>Nidovirales</taxon>
        <taxon>Cornidovirineae</taxon>
        <taxon>Coronaviridae</taxon>
        <taxon>Orthocoronavirinae</taxon>
        <taxon>Deltacoronavirus</taxon>
        <taxon>Buldecovirus</taxon>
        <taxon>Deltacoronavirus pycnonoti</taxon>
    </lineage>
</organism>
<proteinExistence type="predicted"/>
<dbReference type="EMBL" id="FJ376619">
    <property type="protein sequence ID" value="ACJ12037.1"/>
    <property type="molecule type" value="Genomic_RNA"/>
</dbReference>
<dbReference type="Pfam" id="PF01635">
    <property type="entry name" value="CoV_M"/>
    <property type="match status" value="1"/>
</dbReference>
<evidence type="ECO:0000256" key="7">
    <source>
        <dbReference type="ARBA" id="ARBA00023136"/>
    </source>
</evidence>
<evidence type="ECO:0000256" key="10">
    <source>
        <dbReference type="RuleBase" id="RU363118"/>
    </source>
</evidence>
<keyword evidence="6 10" id="KW-1133">Transmembrane helix</keyword>
<feature type="transmembrane region" description="Helical" evidence="10">
    <location>
        <begin position="22"/>
        <end position="43"/>
    </location>
</feature>
<evidence type="ECO:0000256" key="1">
    <source>
        <dbReference type="ARBA" id="ARBA00022692"/>
    </source>
</evidence>
<comment type="function">
    <text evidence="10">Component of the viral envelope that plays a central role in virus morphogenesis and assembly via its interactions with other viral proteins.</text>
</comment>
<feature type="transmembrane region" description="Helical" evidence="10">
    <location>
        <begin position="83"/>
        <end position="103"/>
    </location>
</feature>
<gene>
    <name evidence="10 11" type="primary">M</name>
</gene>
<evidence type="ECO:0000256" key="4">
    <source>
        <dbReference type="ARBA" id="ARBA00022870"/>
    </source>
</evidence>
<dbReference type="Proteomes" id="UP000161619">
    <property type="component" value="Segment"/>
</dbReference>
<dbReference type="GeneID" id="37616147"/>
<name>B6VDW2_9NIDO</name>
<protein>
    <recommendedName>
        <fullName evidence="10">Membrane protein</fullName>
        <shortName evidence="10">M protein</shortName>
    </recommendedName>
    <alternativeName>
        <fullName evidence="10">E1 glycoprotein</fullName>
    </alternativeName>
    <alternativeName>
        <fullName evidence="10">Matrix glycoprotein</fullName>
    </alternativeName>
    <alternativeName>
        <fullName evidence="10">Membrane glycoprotein</fullName>
    </alternativeName>
</protein>
<evidence type="ECO:0000313" key="12">
    <source>
        <dbReference type="Proteomes" id="UP000161619"/>
    </source>
</evidence>
<evidence type="ECO:0000256" key="6">
    <source>
        <dbReference type="ARBA" id="ARBA00022989"/>
    </source>
</evidence>
<keyword evidence="3 10" id="KW-0946">Virion</keyword>
<keyword evidence="9 10" id="KW-0468">Viral matrix protein</keyword>
<dbReference type="GO" id="GO:0019031">
    <property type="term" value="C:viral envelope"/>
    <property type="evidence" value="ECO:0007669"/>
    <property type="project" value="UniProtKB-KW"/>
</dbReference>
<dbReference type="OrthoDB" id="8130at10239"/>
<dbReference type="InterPro" id="IPR044346">
    <property type="entry name" value="M_deltaCoV"/>
</dbReference>
<dbReference type="CDD" id="cd21594">
    <property type="entry name" value="deltaCoV_M"/>
    <property type="match status" value="1"/>
</dbReference>
<comment type="subcellular location">
    <subcellularLocation>
        <location evidence="10">Host Golgi apparatus membrane</location>
        <topology evidence="10">Multi-pass membrane protein</topology>
    </subcellularLocation>
    <subcellularLocation>
        <location evidence="10">Virion membrane</location>
        <topology evidence="10">Multi-pass membrane protein</topology>
    </subcellularLocation>
</comment>
<evidence type="ECO:0000256" key="5">
    <source>
        <dbReference type="ARBA" id="ARBA00022879"/>
    </source>
</evidence>
<keyword evidence="12" id="KW-1185">Reference proteome</keyword>
<evidence type="ECO:0000256" key="8">
    <source>
        <dbReference type="ARBA" id="ARBA00023180"/>
    </source>
</evidence>
<dbReference type="GO" id="GO:0055036">
    <property type="term" value="C:virion membrane"/>
    <property type="evidence" value="ECO:0007669"/>
    <property type="project" value="UniProtKB-SubCell"/>
</dbReference>
<dbReference type="InterPro" id="IPR002574">
    <property type="entry name" value="M_CoV"/>
</dbReference>
<evidence type="ECO:0000256" key="3">
    <source>
        <dbReference type="ARBA" id="ARBA00022844"/>
    </source>
</evidence>
<evidence type="ECO:0000313" key="11">
    <source>
        <dbReference type="EMBL" id="ACJ12037.1"/>
    </source>
</evidence>
<comment type="subunit">
    <text evidence="10">Homomultimer. Interacts with envelope E protein in the budding compartment of the host cell, which is located between endoplasmic reticulum and the Golgi complex. Forms a complex with HE and S proteins. Interacts with nucleocapsid N protein. This interaction probably participates in RNA packaging into the virus.</text>
</comment>
<keyword evidence="2 10" id="KW-1040">Host Golgi apparatus</keyword>
<accession>B6VDW2</accession>
<dbReference type="PROSITE" id="PS51927">
    <property type="entry name" value="COV_M"/>
    <property type="match status" value="1"/>
</dbReference>
<dbReference type="RefSeq" id="YP_002308481.1">
    <property type="nucleotide sequence ID" value="NC_011547.1"/>
</dbReference>
<dbReference type="GO" id="GO:0039660">
    <property type="term" value="F:structural constituent of virion"/>
    <property type="evidence" value="ECO:0007669"/>
    <property type="project" value="UniProtKB-KW"/>
</dbReference>
<keyword evidence="5 10" id="KW-0261">Viral envelope protein</keyword>
<keyword evidence="1 10" id="KW-0812">Transmembrane</keyword>
<dbReference type="GO" id="GO:0016020">
    <property type="term" value="C:membrane"/>
    <property type="evidence" value="ECO:0007669"/>
    <property type="project" value="InterPro"/>
</dbReference>
<feature type="transmembrane region" description="Helical" evidence="10">
    <location>
        <begin position="50"/>
        <end position="71"/>
    </location>
</feature>